<sequence>METCRAALNMSKGRGRFVVALADCIGRNQRDRISPLTCGQTADFEWTHEAEIETTRLFERRRAISSYEQS</sequence>
<dbReference type="EMBL" id="OZ034832">
    <property type="protein sequence ID" value="CAL1689228.1"/>
    <property type="molecule type" value="Genomic_DNA"/>
</dbReference>
<keyword evidence="2" id="KW-1185">Reference proteome</keyword>
<reference evidence="1" key="1">
    <citation type="submission" date="2024-04" db="EMBL/GenBank/DDBJ databases">
        <authorList>
            <consortium name="Molecular Ecology Group"/>
        </authorList>
    </citation>
    <scope>NUCLEOTIDE SEQUENCE</scope>
</reference>
<evidence type="ECO:0000313" key="1">
    <source>
        <dbReference type="EMBL" id="CAL1689228.1"/>
    </source>
</evidence>
<accession>A0AAV2P9M2</accession>
<dbReference type="Proteomes" id="UP001497644">
    <property type="component" value="Chromosome 9"/>
</dbReference>
<dbReference type="AlphaFoldDB" id="A0AAV2P9M2"/>
<proteinExistence type="predicted"/>
<organism evidence="1 2">
    <name type="scientific">Lasius platythorax</name>
    <dbReference type="NCBI Taxonomy" id="488582"/>
    <lineage>
        <taxon>Eukaryota</taxon>
        <taxon>Metazoa</taxon>
        <taxon>Ecdysozoa</taxon>
        <taxon>Arthropoda</taxon>
        <taxon>Hexapoda</taxon>
        <taxon>Insecta</taxon>
        <taxon>Pterygota</taxon>
        <taxon>Neoptera</taxon>
        <taxon>Endopterygota</taxon>
        <taxon>Hymenoptera</taxon>
        <taxon>Apocrita</taxon>
        <taxon>Aculeata</taxon>
        <taxon>Formicoidea</taxon>
        <taxon>Formicidae</taxon>
        <taxon>Formicinae</taxon>
        <taxon>Lasius</taxon>
        <taxon>Lasius</taxon>
    </lineage>
</organism>
<evidence type="ECO:0000313" key="2">
    <source>
        <dbReference type="Proteomes" id="UP001497644"/>
    </source>
</evidence>
<protein>
    <submittedName>
        <fullName evidence="1">Uncharacterized protein</fullName>
    </submittedName>
</protein>
<name>A0AAV2P9M2_9HYME</name>
<gene>
    <name evidence="1" type="ORF">LPLAT_LOCUS14195</name>
</gene>